<name>D6Y9A6_THEBD</name>
<feature type="region of interest" description="Disordered" evidence="1">
    <location>
        <begin position="129"/>
        <end position="151"/>
    </location>
</feature>
<dbReference type="Proteomes" id="UP000006640">
    <property type="component" value="Chromosome"/>
</dbReference>
<sequence length="151" mass="15187">MTEVNGSGGANGSTRGDRQGDPFAAAAGEAMRLIDAVQQRIARELGKGLVKSGMTGLGAVFGRTAGGHGGDVWSEAVAEGHGEQYICRACPVCRLIAAGREAGGDVTGHVLAAGGELLAALRQLLEALQREPAEPGGPGRWEGGRGPAEGS</sequence>
<evidence type="ECO:0000256" key="1">
    <source>
        <dbReference type="SAM" id="MobiDB-lite"/>
    </source>
</evidence>
<evidence type="ECO:0000313" key="2">
    <source>
        <dbReference type="EMBL" id="ADG88026.1"/>
    </source>
</evidence>
<keyword evidence="3" id="KW-1185">Reference proteome</keyword>
<feature type="compositionally biased region" description="Gly residues" evidence="1">
    <location>
        <begin position="136"/>
        <end position="151"/>
    </location>
</feature>
<dbReference type="HOGENOM" id="CLU_1720251_0_0_11"/>
<feature type="compositionally biased region" description="Gly residues" evidence="1">
    <location>
        <begin position="1"/>
        <end position="11"/>
    </location>
</feature>
<dbReference type="AlphaFoldDB" id="D6Y9A6"/>
<dbReference type="eggNOG" id="ENOG50349JR">
    <property type="taxonomic scope" value="Bacteria"/>
</dbReference>
<reference evidence="2 3" key="1">
    <citation type="submission" date="2010-01" db="EMBL/GenBank/DDBJ databases">
        <title>The complete genome of Thermobispora bispora DSM 43833.</title>
        <authorList>
            <consortium name="US DOE Joint Genome Institute (JGI-PGF)"/>
            <person name="Lucas S."/>
            <person name="Copeland A."/>
            <person name="Lapidus A."/>
            <person name="Glavina del Rio T."/>
            <person name="Dalin E."/>
            <person name="Tice H."/>
            <person name="Bruce D."/>
            <person name="Goodwin L."/>
            <person name="Pitluck S."/>
            <person name="Kyrpides N."/>
            <person name="Mavromatis K."/>
            <person name="Ivanova N."/>
            <person name="Mikhailova N."/>
            <person name="Chertkov O."/>
            <person name="Brettin T."/>
            <person name="Detter J.C."/>
            <person name="Han C."/>
            <person name="Larimer F."/>
            <person name="Land M."/>
            <person name="Hauser L."/>
            <person name="Markowitz V."/>
            <person name="Cheng J.-F."/>
            <person name="Hugenholtz P."/>
            <person name="Woyke T."/>
            <person name="Wu D."/>
            <person name="Jando M."/>
            <person name="Schneider S."/>
            <person name="Klenk H.-P."/>
            <person name="Eisen J.A."/>
        </authorList>
    </citation>
    <scope>NUCLEOTIDE SEQUENCE [LARGE SCALE GENOMIC DNA]</scope>
    <source>
        <strain evidence="3">ATCC 19993 / DSM 43833 / CBS 139.67 / JCM 10125 / KCTC 9307 / NBRC 14880 / R51</strain>
    </source>
</reference>
<protein>
    <submittedName>
        <fullName evidence="2">Uncharacterized protein</fullName>
    </submittedName>
</protein>
<evidence type="ECO:0000313" key="3">
    <source>
        <dbReference type="Proteomes" id="UP000006640"/>
    </source>
</evidence>
<dbReference type="EMBL" id="CP001874">
    <property type="protein sequence ID" value="ADG88026.1"/>
    <property type="molecule type" value="Genomic_DNA"/>
</dbReference>
<proteinExistence type="predicted"/>
<gene>
    <name evidence="2" type="ordered locus">Tbis_1307</name>
</gene>
<organism evidence="2 3">
    <name type="scientific">Thermobispora bispora (strain ATCC 19993 / DSM 43833 / CBS 139.67 / JCM 10125 / KCTC 9307 / NBRC 14880 / R51)</name>
    <dbReference type="NCBI Taxonomy" id="469371"/>
    <lineage>
        <taxon>Bacteria</taxon>
        <taxon>Bacillati</taxon>
        <taxon>Actinomycetota</taxon>
        <taxon>Actinomycetes</taxon>
        <taxon>Streptosporangiales</taxon>
        <taxon>Streptosporangiaceae</taxon>
        <taxon>Thermobispora</taxon>
    </lineage>
</organism>
<feature type="region of interest" description="Disordered" evidence="1">
    <location>
        <begin position="1"/>
        <end position="22"/>
    </location>
</feature>
<dbReference type="STRING" id="469371.Tbis_1307"/>
<dbReference type="OrthoDB" id="3540777at2"/>
<dbReference type="RefSeq" id="WP_013131559.1">
    <property type="nucleotide sequence ID" value="NC_014165.1"/>
</dbReference>
<dbReference type="KEGG" id="tbi:Tbis_1307"/>
<accession>D6Y9A6</accession>